<feature type="domain" description="MSV199" evidence="1">
    <location>
        <begin position="90"/>
        <end position="127"/>
    </location>
</feature>
<organism evidence="2">
    <name type="scientific">Terrestrivirus sp</name>
    <dbReference type="NCBI Taxonomy" id="2487775"/>
    <lineage>
        <taxon>Viruses</taxon>
        <taxon>Varidnaviria</taxon>
        <taxon>Bamfordvirae</taxon>
        <taxon>Nucleocytoviricota</taxon>
        <taxon>Megaviricetes</taxon>
        <taxon>Imitervirales</taxon>
        <taxon>Mimiviridae</taxon>
        <taxon>Klosneuvirinae</taxon>
    </lineage>
</organism>
<protein>
    <recommendedName>
        <fullName evidence="1">MSV199 domain-containing protein</fullName>
    </recommendedName>
</protein>
<accession>A0A3G4ZKH6</accession>
<evidence type="ECO:0000259" key="1">
    <source>
        <dbReference type="Pfam" id="PF10553"/>
    </source>
</evidence>
<gene>
    <name evidence="2" type="ORF">Terrestrivirus1_216</name>
</gene>
<dbReference type="InterPro" id="IPR018879">
    <property type="entry name" value="MSV199_dom"/>
</dbReference>
<reference evidence="2" key="1">
    <citation type="submission" date="2018-10" db="EMBL/GenBank/DDBJ databases">
        <title>Hidden diversity of soil giant viruses.</title>
        <authorList>
            <person name="Schulz F."/>
            <person name="Alteio L."/>
            <person name="Goudeau D."/>
            <person name="Ryan E.M."/>
            <person name="Malmstrom R.R."/>
            <person name="Blanchard J."/>
            <person name="Woyke T."/>
        </authorList>
    </citation>
    <scope>NUCLEOTIDE SEQUENCE</scope>
    <source>
        <strain evidence="2">TEV1</strain>
    </source>
</reference>
<dbReference type="Pfam" id="PF13455">
    <property type="entry name" value="MUG113"/>
    <property type="match status" value="1"/>
</dbReference>
<dbReference type="EMBL" id="MK071979">
    <property type="protein sequence ID" value="AYV75342.1"/>
    <property type="molecule type" value="Genomic_DNA"/>
</dbReference>
<proteinExistence type="predicted"/>
<name>A0A3G4ZKH6_9VIRU</name>
<dbReference type="Pfam" id="PF10553">
    <property type="entry name" value="MSV199"/>
    <property type="match status" value="1"/>
</dbReference>
<sequence length="331" mass="39143">MLYGEDLLQFLNKYSDVDIDFIREFIRIQEHDQVHYPYNIDLELVAKWLNTKKGKLKETLKTNYTKNVDYVVNPLFSVNGKQKEGSGGHNKETVLLSPDTFKMLCMRSHTKKADKIRYYYVTLEKLMYIFKDEIIESQNKRIKQLEINLKKPKFPIRGAIYVISLDDNEGKNMFNEIISEGKGYKIGKSKDLNKRFKQYVTAHKDDPVIKFIFYSNDIDQLEYCIKNLLRYDQYRDRKEFYITELDQIIKAAKICDNSITSFKCNDCKIIWDNDDNALKIDKLSRHINNHNKNEKVAFFAIEQIDNIMNVKPQNDILTDNTDSDNDNYLIV</sequence>
<evidence type="ECO:0000313" key="2">
    <source>
        <dbReference type="EMBL" id="AYV75342.1"/>
    </source>
</evidence>